<evidence type="ECO:0000256" key="9">
    <source>
        <dbReference type="ARBA" id="ARBA00023196"/>
    </source>
</evidence>
<dbReference type="InterPro" id="IPR055190">
    <property type="entry name" value="ATP-synt_VA_C"/>
</dbReference>
<dbReference type="InterPro" id="IPR024034">
    <property type="entry name" value="ATPase_F1/V1_b/a_C"/>
</dbReference>
<gene>
    <name evidence="13" type="ORF">A2989_01840</name>
</gene>
<dbReference type="InterPro" id="IPR020003">
    <property type="entry name" value="ATPase_a/bsu_AS"/>
</dbReference>
<dbReference type="PROSITE" id="PS00152">
    <property type="entry name" value="ATPASE_ALPHA_BETA"/>
    <property type="match status" value="1"/>
</dbReference>
<reference evidence="13 14" key="1">
    <citation type="journal article" date="2016" name="Nat. Commun.">
        <title>Thousands of microbial genomes shed light on interconnected biogeochemical processes in an aquifer system.</title>
        <authorList>
            <person name="Anantharaman K."/>
            <person name="Brown C.T."/>
            <person name="Hug L.A."/>
            <person name="Sharon I."/>
            <person name="Castelle C.J."/>
            <person name="Probst A.J."/>
            <person name="Thomas B.C."/>
            <person name="Singh A."/>
            <person name="Wilkins M.J."/>
            <person name="Karaoz U."/>
            <person name="Brodie E.L."/>
            <person name="Williams K.H."/>
            <person name="Hubbard S.S."/>
            <person name="Banfield J.F."/>
        </authorList>
    </citation>
    <scope>NUCLEOTIDE SEQUENCE [LARGE SCALE GENOMIC DNA]</scope>
</reference>
<protein>
    <submittedName>
        <fullName evidence="13">Uncharacterized protein</fullName>
    </submittedName>
</protein>
<organism evidence="13 14">
    <name type="scientific">Candidatus Amesbacteria bacterium RIFCSPLOWO2_01_FULL_48_25</name>
    <dbReference type="NCBI Taxonomy" id="1797259"/>
    <lineage>
        <taxon>Bacteria</taxon>
        <taxon>Candidatus Amesiibacteriota</taxon>
    </lineage>
</organism>
<evidence type="ECO:0000256" key="8">
    <source>
        <dbReference type="ARBA" id="ARBA00023136"/>
    </source>
</evidence>
<keyword evidence="7" id="KW-0406">Ion transport</keyword>
<comment type="subcellular location">
    <subcellularLocation>
        <location evidence="1">Membrane</location>
    </subcellularLocation>
</comment>
<name>A0A1F4ZCY2_9BACT</name>
<evidence type="ECO:0000256" key="10">
    <source>
        <dbReference type="ARBA" id="ARBA00023310"/>
    </source>
</evidence>
<keyword evidence="8" id="KW-0472">Membrane</keyword>
<evidence type="ECO:0000313" key="13">
    <source>
        <dbReference type="EMBL" id="OGD04200.1"/>
    </source>
</evidence>
<feature type="domain" description="ATP synthase A/B type C-terminal" evidence="12">
    <location>
        <begin position="366"/>
        <end position="426"/>
    </location>
</feature>
<dbReference type="SUPFAM" id="SSF47917">
    <property type="entry name" value="C-terminal domain of alpha and beta subunits of F1 ATP synthase"/>
    <property type="match status" value="1"/>
</dbReference>
<comment type="caution">
    <text evidence="13">The sequence shown here is derived from an EMBL/GenBank/DDBJ whole genome shotgun (WGS) entry which is preliminary data.</text>
</comment>
<keyword evidence="10" id="KW-0066">ATP synthesis</keyword>
<evidence type="ECO:0000259" key="12">
    <source>
        <dbReference type="Pfam" id="PF22919"/>
    </source>
</evidence>
<feature type="domain" description="ATPase F1/V1/A1 complex alpha/beta subunit nucleotide-binding" evidence="11">
    <location>
        <begin position="144"/>
        <end position="358"/>
    </location>
</feature>
<dbReference type="InterPro" id="IPR050053">
    <property type="entry name" value="ATPase_alpha/beta_chains"/>
</dbReference>
<evidence type="ECO:0000256" key="1">
    <source>
        <dbReference type="ARBA" id="ARBA00004370"/>
    </source>
</evidence>
<evidence type="ECO:0000256" key="4">
    <source>
        <dbReference type="ARBA" id="ARBA00022741"/>
    </source>
</evidence>
<dbReference type="PANTHER" id="PTHR15184">
    <property type="entry name" value="ATP SYNTHASE"/>
    <property type="match status" value="1"/>
</dbReference>
<evidence type="ECO:0000256" key="3">
    <source>
        <dbReference type="ARBA" id="ARBA00022448"/>
    </source>
</evidence>
<evidence type="ECO:0000256" key="7">
    <source>
        <dbReference type="ARBA" id="ARBA00023065"/>
    </source>
</evidence>
<keyword evidence="9" id="KW-0139">CF(1)</keyword>
<dbReference type="GO" id="GO:0005524">
    <property type="term" value="F:ATP binding"/>
    <property type="evidence" value="ECO:0007669"/>
    <property type="project" value="UniProtKB-KW"/>
</dbReference>
<dbReference type="Gene3D" id="1.10.1140.10">
    <property type="entry name" value="Bovine Mitochondrial F1-atpase, Atp Synthase Beta Chain, Chain D, domain 3"/>
    <property type="match status" value="1"/>
</dbReference>
<keyword evidence="4" id="KW-0547">Nucleotide-binding</keyword>
<sequence>MAVSKVARGIVEALRRPLGRVVEVKGQVALIEFEANWPVLGEVVVGEGEAKAVLQVAGSAGRGRFNCVILSGARLLSRESRIRRTEGTLQVPVGEKLLGRVIDVFGRPIDGKKEALGASESRPVLREPPTYEEVSTREEVWETGIKAIDLFSPLVKGGKMGLFGGAGVGKTLLLSEILHNILTAKSGGQVSVFAGVGERVREGQELYEELGKKGVLPGVALVYGTMGENAAVRYLTGMAGVAQVEYFRDAGRDVLFFVDNIFRLAQAGSELATLMRGLPSEDGYQATLSSEMAQFHERLVSTNRGVVSTIEAIYVPSDDLLDQGVQAVLPYLDSIVTLSRSAYQEGRLPAIDVLVSTSSMLRPSVVGLQHYQTALTAQGMLKKAESLERMVSLVGEAELSAENQTLYKRAKKLKNFMTQSFFVASEQTGRPGVYVPVKTTINDVAAIISGKYDHITEDKFMFVGSAGEVANG</sequence>
<dbReference type="AlphaFoldDB" id="A0A1F4ZCY2"/>
<accession>A0A1F4ZCY2</accession>
<dbReference type="Proteomes" id="UP000177080">
    <property type="component" value="Unassembled WGS sequence"/>
</dbReference>
<dbReference type="Gene3D" id="3.40.50.300">
    <property type="entry name" value="P-loop containing nucleotide triphosphate hydrolases"/>
    <property type="match status" value="1"/>
</dbReference>
<dbReference type="Pfam" id="PF00006">
    <property type="entry name" value="ATP-synt_ab"/>
    <property type="match status" value="1"/>
</dbReference>
<evidence type="ECO:0000259" key="11">
    <source>
        <dbReference type="Pfam" id="PF00006"/>
    </source>
</evidence>
<dbReference type="PANTHER" id="PTHR15184:SF71">
    <property type="entry name" value="ATP SYNTHASE SUBUNIT BETA, MITOCHONDRIAL"/>
    <property type="match status" value="1"/>
</dbReference>
<evidence type="ECO:0000256" key="6">
    <source>
        <dbReference type="ARBA" id="ARBA00022967"/>
    </source>
</evidence>
<evidence type="ECO:0000313" key="14">
    <source>
        <dbReference type="Proteomes" id="UP000177080"/>
    </source>
</evidence>
<dbReference type="SUPFAM" id="SSF52540">
    <property type="entry name" value="P-loop containing nucleoside triphosphate hydrolases"/>
    <property type="match status" value="1"/>
</dbReference>
<dbReference type="InterPro" id="IPR000194">
    <property type="entry name" value="ATPase_F1/V1/A1_a/bsu_nucl-bd"/>
</dbReference>
<dbReference type="InterPro" id="IPR027417">
    <property type="entry name" value="P-loop_NTPase"/>
</dbReference>
<keyword evidence="6" id="KW-1278">Translocase</keyword>
<evidence type="ECO:0000256" key="5">
    <source>
        <dbReference type="ARBA" id="ARBA00022840"/>
    </source>
</evidence>
<dbReference type="GO" id="GO:0046933">
    <property type="term" value="F:proton-transporting ATP synthase activity, rotational mechanism"/>
    <property type="evidence" value="ECO:0007669"/>
    <property type="project" value="TreeGrafter"/>
</dbReference>
<keyword evidence="5" id="KW-0067">ATP-binding</keyword>
<dbReference type="GO" id="GO:0045259">
    <property type="term" value="C:proton-transporting ATP synthase complex"/>
    <property type="evidence" value="ECO:0007669"/>
    <property type="project" value="UniProtKB-KW"/>
</dbReference>
<proteinExistence type="inferred from homology"/>
<dbReference type="Pfam" id="PF22919">
    <property type="entry name" value="ATP-synt_VA_C"/>
    <property type="match status" value="1"/>
</dbReference>
<dbReference type="EMBL" id="MEXN01000002">
    <property type="protein sequence ID" value="OGD04200.1"/>
    <property type="molecule type" value="Genomic_DNA"/>
</dbReference>
<keyword evidence="3" id="KW-0813">Transport</keyword>
<dbReference type="STRING" id="1797259.A2989_01840"/>
<comment type="similarity">
    <text evidence="2">Belongs to the ATPase alpha/beta chains family.</text>
</comment>
<evidence type="ECO:0000256" key="2">
    <source>
        <dbReference type="ARBA" id="ARBA00008936"/>
    </source>
</evidence>